<dbReference type="Proteomes" id="UP001295463">
    <property type="component" value="Chromosome"/>
</dbReference>
<dbReference type="InterPro" id="IPR050109">
    <property type="entry name" value="HTH-type_TetR-like_transc_reg"/>
</dbReference>
<keyword evidence="1" id="KW-0805">Transcription regulation</keyword>
<feature type="DNA-binding region" description="H-T-H motif" evidence="4">
    <location>
        <begin position="56"/>
        <end position="75"/>
    </location>
</feature>
<dbReference type="PROSITE" id="PS50977">
    <property type="entry name" value="HTH_TETR_2"/>
    <property type="match status" value="1"/>
</dbReference>
<evidence type="ECO:0000256" key="1">
    <source>
        <dbReference type="ARBA" id="ARBA00023015"/>
    </source>
</evidence>
<dbReference type="Pfam" id="PF00440">
    <property type="entry name" value="TetR_N"/>
    <property type="match status" value="1"/>
</dbReference>
<dbReference type="PANTHER" id="PTHR30055">
    <property type="entry name" value="HTH-TYPE TRANSCRIPTIONAL REGULATOR RUTR"/>
    <property type="match status" value="1"/>
</dbReference>
<feature type="domain" description="HTH tetR-type" evidence="5">
    <location>
        <begin position="33"/>
        <end position="93"/>
    </location>
</feature>
<name>A0ABM9DDM5_9BACT</name>
<dbReference type="Gene3D" id="1.10.357.10">
    <property type="entry name" value="Tetracycline Repressor, domain 2"/>
    <property type="match status" value="1"/>
</dbReference>
<dbReference type="SUPFAM" id="SSF46689">
    <property type="entry name" value="Homeodomain-like"/>
    <property type="match status" value="1"/>
</dbReference>
<dbReference type="InterPro" id="IPR036271">
    <property type="entry name" value="Tet_transcr_reg_TetR-rel_C_sf"/>
</dbReference>
<evidence type="ECO:0000313" key="7">
    <source>
        <dbReference type="Proteomes" id="UP001295463"/>
    </source>
</evidence>
<dbReference type="EMBL" id="OW150024">
    <property type="protein sequence ID" value="CAH2032571.1"/>
    <property type="molecule type" value="Genomic_DNA"/>
</dbReference>
<dbReference type="InterPro" id="IPR001647">
    <property type="entry name" value="HTH_TetR"/>
</dbReference>
<evidence type="ECO:0000256" key="3">
    <source>
        <dbReference type="ARBA" id="ARBA00023163"/>
    </source>
</evidence>
<keyword evidence="7" id="KW-1185">Reference proteome</keyword>
<dbReference type="PRINTS" id="PR00455">
    <property type="entry name" value="HTHTETR"/>
</dbReference>
<gene>
    <name evidence="6" type="ORF">GEAMG1_2735</name>
</gene>
<protein>
    <submittedName>
        <fullName evidence="6">HTH tetR-type domain-containing protein</fullName>
    </submittedName>
</protein>
<organism evidence="6 7">
    <name type="scientific">Trichlorobacter ammonificans</name>
    <dbReference type="NCBI Taxonomy" id="2916410"/>
    <lineage>
        <taxon>Bacteria</taxon>
        <taxon>Pseudomonadati</taxon>
        <taxon>Thermodesulfobacteriota</taxon>
        <taxon>Desulfuromonadia</taxon>
        <taxon>Geobacterales</taxon>
        <taxon>Geobacteraceae</taxon>
        <taxon>Trichlorobacter</taxon>
    </lineage>
</organism>
<evidence type="ECO:0000313" key="6">
    <source>
        <dbReference type="EMBL" id="CAH2032571.1"/>
    </source>
</evidence>
<accession>A0ABM9DDM5</accession>
<proteinExistence type="predicted"/>
<reference evidence="6 7" key="1">
    <citation type="submission" date="2022-03" db="EMBL/GenBank/DDBJ databases">
        <authorList>
            <person name="Koch H."/>
        </authorList>
    </citation>
    <scope>NUCLEOTIDE SEQUENCE [LARGE SCALE GENOMIC DNA]</scope>
    <source>
        <strain evidence="6 7">G1</strain>
    </source>
</reference>
<keyword evidence="3" id="KW-0804">Transcription</keyword>
<evidence type="ECO:0000256" key="4">
    <source>
        <dbReference type="PROSITE-ProRule" id="PRU00335"/>
    </source>
</evidence>
<dbReference type="InterPro" id="IPR009057">
    <property type="entry name" value="Homeodomain-like_sf"/>
</dbReference>
<sequence length="228" mass="26027">MTEDIFIRRSKLNIVQVCEMAKQEPGRRERKKDETRQRIVERAMELVARQGYEEVTMEQIAAAADVAKGTLYNYFPVKEAIVGAYMRTCARRAAPEVARLVAEAADTRERLMGLFVGVAQWQGEQRELYRHYLAYRMPQLLESLRNPELRSGFEQNLQLIIQRGVDDGELRGDLPVATLSGYLESAYLMVMLSWLALDDYDYKAGLLQMVDMFLSGAQLQPGGARHES</sequence>
<evidence type="ECO:0000256" key="2">
    <source>
        <dbReference type="ARBA" id="ARBA00023125"/>
    </source>
</evidence>
<dbReference type="PANTHER" id="PTHR30055:SF234">
    <property type="entry name" value="HTH-TYPE TRANSCRIPTIONAL REGULATOR BETI"/>
    <property type="match status" value="1"/>
</dbReference>
<keyword evidence="2 4" id="KW-0238">DNA-binding</keyword>
<evidence type="ECO:0000259" key="5">
    <source>
        <dbReference type="PROSITE" id="PS50977"/>
    </source>
</evidence>
<dbReference type="SUPFAM" id="SSF48498">
    <property type="entry name" value="Tetracyclin repressor-like, C-terminal domain"/>
    <property type="match status" value="1"/>
</dbReference>